<dbReference type="GO" id="GO:0016763">
    <property type="term" value="F:pentosyltransferase activity"/>
    <property type="evidence" value="ECO:0007669"/>
    <property type="project" value="TreeGrafter"/>
</dbReference>
<dbReference type="InterPro" id="IPR038731">
    <property type="entry name" value="RgtA/B/C-like"/>
</dbReference>
<dbReference type="PANTHER" id="PTHR33908">
    <property type="entry name" value="MANNOSYLTRANSFERASE YKCB-RELATED"/>
    <property type="match status" value="1"/>
</dbReference>
<dbReference type="OrthoDB" id="157326at2157"/>
<evidence type="ECO:0000313" key="12">
    <source>
        <dbReference type="EMBL" id="PCR92722.1"/>
    </source>
</evidence>
<keyword evidence="2" id="KW-1003">Cell membrane</keyword>
<comment type="caution">
    <text evidence="12">The sequence shown here is derived from an EMBL/GenBank/DDBJ whole genome shotgun (WGS) entry which is preliminary data.</text>
</comment>
<feature type="transmembrane region" description="Helical" evidence="9">
    <location>
        <begin position="225"/>
        <end position="243"/>
    </location>
</feature>
<evidence type="ECO:0000256" key="2">
    <source>
        <dbReference type="ARBA" id="ARBA00022475"/>
    </source>
</evidence>
<feature type="compositionally biased region" description="Basic and acidic residues" evidence="8">
    <location>
        <begin position="691"/>
        <end position="712"/>
    </location>
</feature>
<evidence type="ECO:0000259" key="10">
    <source>
        <dbReference type="Pfam" id="PF13231"/>
    </source>
</evidence>
<feature type="transmembrane region" description="Helical" evidence="9">
    <location>
        <begin position="117"/>
        <end position="133"/>
    </location>
</feature>
<evidence type="ECO:0000256" key="4">
    <source>
        <dbReference type="ARBA" id="ARBA00022679"/>
    </source>
</evidence>
<evidence type="ECO:0000256" key="1">
    <source>
        <dbReference type="ARBA" id="ARBA00004651"/>
    </source>
</evidence>
<evidence type="ECO:0000256" key="9">
    <source>
        <dbReference type="SAM" id="Phobius"/>
    </source>
</evidence>
<dbReference type="InterPro" id="IPR050297">
    <property type="entry name" value="LipidA_mod_glycosyltrf_83"/>
</dbReference>
<reference evidence="12 13" key="1">
    <citation type="submission" date="2017-09" db="EMBL/GenBank/DDBJ databases">
        <title>Genome sequences of Natrinema ejinorence JCM 13890T.</title>
        <authorList>
            <person name="Roh S.W."/>
            <person name="Kim Y.B."/>
            <person name="Kim J.Y."/>
        </authorList>
    </citation>
    <scope>NUCLEOTIDE SEQUENCE [LARGE SCALE GENOMIC DNA]</scope>
    <source>
        <strain evidence="12 13">JCM 13890</strain>
    </source>
</reference>
<keyword evidence="4" id="KW-0808">Transferase</keyword>
<dbReference type="EMBL" id="NXNI01000001">
    <property type="protein sequence ID" value="PCR92722.1"/>
    <property type="molecule type" value="Genomic_DNA"/>
</dbReference>
<dbReference type="AlphaFoldDB" id="A0A2A5R0Y9"/>
<dbReference type="PANTHER" id="PTHR33908:SF11">
    <property type="entry name" value="MEMBRANE PROTEIN"/>
    <property type="match status" value="1"/>
</dbReference>
<feature type="transmembrane region" description="Helical" evidence="9">
    <location>
        <begin position="187"/>
        <end position="205"/>
    </location>
</feature>
<gene>
    <name evidence="12" type="ORF">CP557_12760</name>
</gene>
<keyword evidence="7 9" id="KW-0472">Membrane</keyword>
<feature type="transmembrane region" description="Helical" evidence="9">
    <location>
        <begin position="337"/>
        <end position="357"/>
    </location>
</feature>
<feature type="region of interest" description="Disordered" evidence="8">
    <location>
        <begin position="689"/>
        <end position="712"/>
    </location>
</feature>
<feature type="transmembrane region" description="Helical" evidence="9">
    <location>
        <begin position="297"/>
        <end position="316"/>
    </location>
</feature>
<keyword evidence="6 9" id="KW-1133">Transmembrane helix</keyword>
<feature type="transmembrane region" description="Helical" evidence="9">
    <location>
        <begin position="419"/>
        <end position="442"/>
    </location>
</feature>
<accession>A0A2A5R0Y9</accession>
<dbReference type="Pfam" id="PF13231">
    <property type="entry name" value="PMT_2"/>
    <property type="match status" value="1"/>
</dbReference>
<evidence type="ECO:0000256" key="6">
    <source>
        <dbReference type="ARBA" id="ARBA00022989"/>
    </source>
</evidence>
<comment type="subcellular location">
    <subcellularLocation>
        <location evidence="1">Cell membrane</location>
        <topology evidence="1">Multi-pass membrane protein</topology>
    </subcellularLocation>
</comment>
<dbReference type="GO" id="GO:0005886">
    <property type="term" value="C:plasma membrane"/>
    <property type="evidence" value="ECO:0007669"/>
    <property type="project" value="UniProtKB-SubCell"/>
</dbReference>
<evidence type="ECO:0000256" key="5">
    <source>
        <dbReference type="ARBA" id="ARBA00022692"/>
    </source>
</evidence>
<feature type="domain" description="DUF7846" evidence="11">
    <location>
        <begin position="471"/>
        <end position="655"/>
    </location>
</feature>
<sequence length="712" mass="77105">MAALTVACLAGVAVFVLATELFPYHSSNDDEGVYLLQAALLLEGQLEIHAGDLADAFRPWFFIEDGGRLYAKYSPVVPAMYAVSIALFGEPRVTLAAVAAGNAALVYALGSMVFDRRVGVVAAAIFAASPLALLTSSVFLPYAPTTLLNLVFAVWYLRGVRDGRLRDAAVAGTAIGLAFFARPYTAVLFAAPFICHAGWTVLGSVRRRWQDRRLRPLPDPLRRNAVTAAIGVGFVGLALAYNARLTGSPLVFPYEAFAPLDGPGFGYREITGHSLEYTPALALEANGAALWYFATRWFTAGPLGAVAALFGVTVAFRRWLAARRSDRERDHARTSGLLLAGLLVSVPLGNVPFWGNFNIHAGIDDPTTGLLSQFGPFYHFDLLVPLSIFAAFAVVAGWQQWRDAAVRDRIATVASPRAARAVVLSVLLVSVLVAGAANAAVLSTPIERNAAHTDRFESAYEPIEERDFENALVFLPTPYGQWQGHPFQALRNDPDLDGEVVYALDGPPERDFAVLDAYPDRTTYRYAYRGEWTPTPSDRITAQLEELSVRSGERLEGETTVGIANRVDRAYVRLENDGAVASETIVNPDDELSIAWSLERAAGSETDGNASAGDGGIARLNGSTTETVSFDGADELVLTITQVQPEGATHTYRQEITVRTTDDGVEAVWPPERTACPLVTDCGADGTYLPDRPDSHSEWERFETRLEASEPE</sequence>
<dbReference type="InterPro" id="IPR057168">
    <property type="entry name" value="DUF7846"/>
</dbReference>
<organism evidence="12 13">
    <name type="scientific">Natrinema ejinorense</name>
    <dbReference type="NCBI Taxonomy" id="373386"/>
    <lineage>
        <taxon>Archaea</taxon>
        <taxon>Methanobacteriati</taxon>
        <taxon>Methanobacteriota</taxon>
        <taxon>Stenosarchaea group</taxon>
        <taxon>Halobacteria</taxon>
        <taxon>Halobacteriales</taxon>
        <taxon>Natrialbaceae</taxon>
        <taxon>Natrinema</taxon>
    </lineage>
</organism>
<name>A0A2A5R0Y9_9EURY</name>
<feature type="transmembrane region" description="Helical" evidence="9">
    <location>
        <begin position="377"/>
        <end position="398"/>
    </location>
</feature>
<evidence type="ECO:0000256" key="7">
    <source>
        <dbReference type="ARBA" id="ARBA00023136"/>
    </source>
</evidence>
<evidence type="ECO:0000259" key="11">
    <source>
        <dbReference type="Pfam" id="PF25230"/>
    </source>
</evidence>
<evidence type="ECO:0000256" key="8">
    <source>
        <dbReference type="SAM" id="MobiDB-lite"/>
    </source>
</evidence>
<keyword evidence="13" id="KW-1185">Reference proteome</keyword>
<proteinExistence type="predicted"/>
<keyword evidence="3" id="KW-0328">Glycosyltransferase</keyword>
<evidence type="ECO:0000313" key="13">
    <source>
        <dbReference type="Proteomes" id="UP000219689"/>
    </source>
</evidence>
<feature type="transmembrane region" description="Helical" evidence="9">
    <location>
        <begin position="93"/>
        <end position="110"/>
    </location>
</feature>
<dbReference type="Pfam" id="PF25230">
    <property type="entry name" value="DUF7846"/>
    <property type="match status" value="1"/>
</dbReference>
<evidence type="ECO:0000256" key="3">
    <source>
        <dbReference type="ARBA" id="ARBA00022676"/>
    </source>
</evidence>
<dbReference type="Proteomes" id="UP000219689">
    <property type="component" value="Unassembled WGS sequence"/>
</dbReference>
<feature type="domain" description="Glycosyltransferase RgtA/B/C/D-like" evidence="10">
    <location>
        <begin position="74"/>
        <end position="209"/>
    </location>
</feature>
<dbReference type="GO" id="GO:0008610">
    <property type="term" value="P:lipid biosynthetic process"/>
    <property type="evidence" value="ECO:0007669"/>
    <property type="project" value="UniProtKB-ARBA"/>
</dbReference>
<protein>
    <submittedName>
        <fullName evidence="12">Uncharacterized protein</fullName>
    </submittedName>
</protein>
<keyword evidence="5 9" id="KW-0812">Transmembrane</keyword>